<dbReference type="AlphaFoldDB" id="A0A0R2CQS1"/>
<dbReference type="PATRIC" id="fig|1423729.3.peg.282"/>
<dbReference type="PANTHER" id="PTHR47506:SF6">
    <property type="entry name" value="HTH-TYPE TRANSCRIPTIONAL REPRESSOR NEMR"/>
    <property type="match status" value="1"/>
</dbReference>
<dbReference type="InterPro" id="IPR054156">
    <property type="entry name" value="YxaF_TetR_C"/>
</dbReference>
<protein>
    <recommendedName>
        <fullName evidence="5">HTH tetR-type domain-containing protein</fullName>
    </recommendedName>
</protein>
<name>A0A0R2CQS1_9LACO</name>
<proteinExistence type="predicted"/>
<gene>
    <name evidence="6" type="ORF">FC80_GL000281</name>
</gene>
<evidence type="ECO:0000256" key="4">
    <source>
        <dbReference type="PROSITE-ProRule" id="PRU00335"/>
    </source>
</evidence>
<organism evidence="6 7">
    <name type="scientific">Liquorilactobacillus cacaonum DSM 21116</name>
    <dbReference type="NCBI Taxonomy" id="1423729"/>
    <lineage>
        <taxon>Bacteria</taxon>
        <taxon>Bacillati</taxon>
        <taxon>Bacillota</taxon>
        <taxon>Bacilli</taxon>
        <taxon>Lactobacillales</taxon>
        <taxon>Lactobacillaceae</taxon>
        <taxon>Liquorilactobacillus</taxon>
    </lineage>
</organism>
<dbReference type="InterPro" id="IPR036271">
    <property type="entry name" value="Tet_transcr_reg_TetR-rel_C_sf"/>
</dbReference>
<dbReference type="SUPFAM" id="SSF46689">
    <property type="entry name" value="Homeodomain-like"/>
    <property type="match status" value="1"/>
</dbReference>
<keyword evidence="7" id="KW-1185">Reference proteome</keyword>
<feature type="DNA-binding region" description="H-T-H motif" evidence="4">
    <location>
        <begin position="41"/>
        <end position="60"/>
    </location>
</feature>
<dbReference type="PRINTS" id="PR00455">
    <property type="entry name" value="HTHTETR"/>
</dbReference>
<evidence type="ECO:0000256" key="1">
    <source>
        <dbReference type="ARBA" id="ARBA00023015"/>
    </source>
</evidence>
<keyword evidence="3" id="KW-0804">Transcription</keyword>
<evidence type="ECO:0000259" key="5">
    <source>
        <dbReference type="PROSITE" id="PS50977"/>
    </source>
</evidence>
<evidence type="ECO:0000256" key="3">
    <source>
        <dbReference type="ARBA" id="ARBA00023163"/>
    </source>
</evidence>
<keyword evidence="2 4" id="KW-0238">DNA-binding</keyword>
<dbReference type="SUPFAM" id="SSF48498">
    <property type="entry name" value="Tetracyclin repressor-like, C-terminal domain"/>
    <property type="match status" value="1"/>
</dbReference>
<dbReference type="GO" id="GO:0003677">
    <property type="term" value="F:DNA binding"/>
    <property type="evidence" value="ECO:0007669"/>
    <property type="project" value="UniProtKB-UniRule"/>
</dbReference>
<dbReference type="InterPro" id="IPR009057">
    <property type="entry name" value="Homeodomain-like_sf"/>
</dbReference>
<feature type="domain" description="HTH tetR-type" evidence="5">
    <location>
        <begin position="18"/>
        <end position="78"/>
    </location>
</feature>
<evidence type="ECO:0000313" key="6">
    <source>
        <dbReference type="EMBL" id="KRM92100.1"/>
    </source>
</evidence>
<dbReference type="InterPro" id="IPR001647">
    <property type="entry name" value="HTH_TetR"/>
</dbReference>
<dbReference type="Pfam" id="PF21993">
    <property type="entry name" value="TetR_C_13_2"/>
    <property type="match status" value="1"/>
</dbReference>
<accession>A0A0R2CQS1</accession>
<evidence type="ECO:0000256" key="2">
    <source>
        <dbReference type="ARBA" id="ARBA00023125"/>
    </source>
</evidence>
<sequence length="200" mass="23142">MLSINLLIKIEKKELSTIERKTQIMDIAYDLLVQRGYYDFSYADISEKIGIKKASIHYYFPTKESLVLQVIQRYRSNIQKKLAQLDESTETPKSKIKAYIDYWNNCLNDSPNNICLCMHLASSIPMLSAPIQKELQSHFTELTSWISELLLENKTAVSQNDIQQLATDILATFHGAMLSARVYQNSHYFTKISNDILKFF</sequence>
<evidence type="ECO:0000313" key="7">
    <source>
        <dbReference type="Proteomes" id="UP000051131"/>
    </source>
</evidence>
<dbReference type="PANTHER" id="PTHR47506">
    <property type="entry name" value="TRANSCRIPTIONAL REGULATORY PROTEIN"/>
    <property type="match status" value="1"/>
</dbReference>
<dbReference type="Pfam" id="PF00440">
    <property type="entry name" value="TetR_N"/>
    <property type="match status" value="1"/>
</dbReference>
<dbReference type="Gene3D" id="1.10.357.10">
    <property type="entry name" value="Tetracycline Repressor, domain 2"/>
    <property type="match status" value="1"/>
</dbReference>
<keyword evidence="1" id="KW-0805">Transcription regulation</keyword>
<dbReference type="Proteomes" id="UP000051131">
    <property type="component" value="Unassembled WGS sequence"/>
</dbReference>
<reference evidence="6 7" key="1">
    <citation type="journal article" date="2015" name="Genome Announc.">
        <title>Expanding the biotechnology potential of lactobacilli through comparative genomics of 213 strains and associated genera.</title>
        <authorList>
            <person name="Sun Z."/>
            <person name="Harris H.M."/>
            <person name="McCann A."/>
            <person name="Guo C."/>
            <person name="Argimon S."/>
            <person name="Zhang W."/>
            <person name="Yang X."/>
            <person name="Jeffery I.B."/>
            <person name="Cooney J.C."/>
            <person name="Kagawa T.F."/>
            <person name="Liu W."/>
            <person name="Song Y."/>
            <person name="Salvetti E."/>
            <person name="Wrobel A."/>
            <person name="Rasinkangas P."/>
            <person name="Parkhill J."/>
            <person name="Rea M.C."/>
            <person name="O'Sullivan O."/>
            <person name="Ritari J."/>
            <person name="Douillard F.P."/>
            <person name="Paul Ross R."/>
            <person name="Yang R."/>
            <person name="Briner A.E."/>
            <person name="Felis G.E."/>
            <person name="de Vos W.M."/>
            <person name="Barrangou R."/>
            <person name="Klaenhammer T.R."/>
            <person name="Caufield P.W."/>
            <person name="Cui Y."/>
            <person name="Zhang H."/>
            <person name="O'Toole P.W."/>
        </authorList>
    </citation>
    <scope>NUCLEOTIDE SEQUENCE [LARGE SCALE GENOMIC DNA]</scope>
    <source>
        <strain evidence="6 7">DSM 21116</strain>
    </source>
</reference>
<comment type="caution">
    <text evidence="6">The sequence shown here is derived from an EMBL/GenBank/DDBJ whole genome shotgun (WGS) entry which is preliminary data.</text>
</comment>
<dbReference type="PROSITE" id="PS50977">
    <property type="entry name" value="HTH_TETR_2"/>
    <property type="match status" value="1"/>
</dbReference>
<dbReference type="EMBL" id="AYZE01000008">
    <property type="protein sequence ID" value="KRM92100.1"/>
    <property type="molecule type" value="Genomic_DNA"/>
</dbReference>